<sequence>MERGENGFSSQSQVVCFDNEEKIVARVSPENVSWPNGPSWLNREKYANRQSHLAVTVAQEAIKDLRLTESYPFTVDPLRSGIVMTSGTSSSDELGALLPRLASESRTSSKALPEFLYDEVPDYSYIKGIPSQIGQFVSEISDFHGSNVAVYGEGSCGGFAGLSLAVDLVTSGELDRVMVVGVSVSPSATLMDAFSRVEPLAPYVADGVGPFDINRCGSLLGEAAAAIVIERSDLWQPQGEKRPIQLVDVTTTTAPSVRESFKATLSALKNDGDSVDLWWANGAGARQLDLAEVEIGSSVTKAPITSSKGTIGNALECSALVDVALAAELIGGKLIPPIGLTSRIDPYLGDIDVVFGKSRQVSESLGSVLITSLAHGWDCPSAGAAVIRKRDEC</sequence>
<dbReference type="AlphaFoldDB" id="U2S7F3"/>
<organism evidence="3 4">
    <name type="scientific">Propionibacterium acidifaciens F0233</name>
    <dbReference type="NCBI Taxonomy" id="553198"/>
    <lineage>
        <taxon>Bacteria</taxon>
        <taxon>Bacillati</taxon>
        <taxon>Actinomycetota</taxon>
        <taxon>Actinomycetes</taxon>
        <taxon>Propionibacteriales</taxon>
        <taxon>Propionibacteriaceae</taxon>
        <taxon>Propionibacterium</taxon>
    </lineage>
</organism>
<accession>U2S7F3</accession>
<evidence type="ECO:0000313" key="3">
    <source>
        <dbReference type="EMBL" id="ERK61573.1"/>
    </source>
</evidence>
<dbReference type="Proteomes" id="UP000017052">
    <property type="component" value="Unassembled WGS sequence"/>
</dbReference>
<dbReference type="GO" id="GO:0006633">
    <property type="term" value="P:fatty acid biosynthetic process"/>
    <property type="evidence" value="ECO:0007669"/>
    <property type="project" value="TreeGrafter"/>
</dbReference>
<dbReference type="Pfam" id="PF00109">
    <property type="entry name" value="ketoacyl-synt"/>
    <property type="match status" value="1"/>
</dbReference>
<dbReference type="EMBL" id="ACVN02000048">
    <property type="protein sequence ID" value="ERK61573.1"/>
    <property type="molecule type" value="Genomic_DNA"/>
</dbReference>
<dbReference type="InterPro" id="IPR014030">
    <property type="entry name" value="Ketoacyl_synth_N"/>
</dbReference>
<dbReference type="InterPro" id="IPR000794">
    <property type="entry name" value="Beta-ketoacyl_synthase"/>
</dbReference>
<proteinExistence type="predicted"/>
<dbReference type="SUPFAM" id="SSF53901">
    <property type="entry name" value="Thiolase-like"/>
    <property type="match status" value="1"/>
</dbReference>
<feature type="domain" description="Beta-ketoacyl synthase-like N-terminal" evidence="2">
    <location>
        <begin position="46"/>
        <end position="232"/>
    </location>
</feature>
<comment type="caution">
    <text evidence="3">The sequence shown here is derived from an EMBL/GenBank/DDBJ whole genome shotgun (WGS) entry which is preliminary data.</text>
</comment>
<dbReference type="GO" id="GO:0004315">
    <property type="term" value="F:3-oxoacyl-[acyl-carrier-protein] synthase activity"/>
    <property type="evidence" value="ECO:0007669"/>
    <property type="project" value="TreeGrafter"/>
</dbReference>
<dbReference type="Gene3D" id="3.40.47.10">
    <property type="match status" value="2"/>
</dbReference>
<evidence type="ECO:0000313" key="4">
    <source>
        <dbReference type="Proteomes" id="UP000017052"/>
    </source>
</evidence>
<dbReference type="PANTHER" id="PTHR11712">
    <property type="entry name" value="POLYKETIDE SYNTHASE-RELATED"/>
    <property type="match status" value="1"/>
</dbReference>
<dbReference type="PANTHER" id="PTHR11712:SF336">
    <property type="entry name" value="3-OXOACYL-[ACYL-CARRIER-PROTEIN] SYNTHASE, MITOCHONDRIAL"/>
    <property type="match status" value="1"/>
</dbReference>
<protein>
    <submittedName>
        <fullName evidence="3">Beta-ketoacyl synthase, C-terminal domain protein</fullName>
    </submittedName>
</protein>
<dbReference type="InterPro" id="IPR016039">
    <property type="entry name" value="Thiolase-like"/>
</dbReference>
<reference evidence="3" key="1">
    <citation type="submission" date="2013-08" db="EMBL/GenBank/DDBJ databases">
        <authorList>
            <person name="Durkin A.S."/>
            <person name="Haft D.R."/>
            <person name="McCorrison J."/>
            <person name="Torralba M."/>
            <person name="Gillis M."/>
            <person name="Haft D.H."/>
            <person name="Methe B."/>
            <person name="Sutton G."/>
            <person name="Nelson K.E."/>
        </authorList>
    </citation>
    <scope>NUCLEOTIDE SEQUENCE [LARGE SCALE GENOMIC DNA]</scope>
    <source>
        <strain evidence="3">F0233</strain>
    </source>
</reference>
<evidence type="ECO:0000259" key="2">
    <source>
        <dbReference type="Pfam" id="PF00109"/>
    </source>
</evidence>
<name>U2S7F3_9ACTN</name>
<keyword evidence="1" id="KW-0808">Transferase</keyword>
<gene>
    <name evidence="3" type="ORF">HMPREF0682_1876</name>
</gene>
<keyword evidence="4" id="KW-1185">Reference proteome</keyword>
<evidence type="ECO:0000256" key="1">
    <source>
        <dbReference type="ARBA" id="ARBA00022679"/>
    </source>
</evidence>